<dbReference type="Pfam" id="PF08534">
    <property type="entry name" value="Redoxin"/>
    <property type="match status" value="1"/>
</dbReference>
<proteinExistence type="predicted"/>
<dbReference type="Gene3D" id="3.40.30.10">
    <property type="entry name" value="Glutaredoxin"/>
    <property type="match status" value="1"/>
</dbReference>
<comment type="caution">
    <text evidence="3">The sequence shown here is derived from an EMBL/GenBank/DDBJ whole genome shotgun (WGS) entry which is preliminary data.</text>
</comment>
<evidence type="ECO:0000256" key="1">
    <source>
        <dbReference type="SAM" id="Coils"/>
    </source>
</evidence>
<dbReference type="CDD" id="cd02966">
    <property type="entry name" value="TlpA_like_family"/>
    <property type="match status" value="1"/>
</dbReference>
<dbReference type="InterPro" id="IPR036249">
    <property type="entry name" value="Thioredoxin-like_sf"/>
</dbReference>
<feature type="coiled-coil region" evidence="1">
    <location>
        <begin position="411"/>
        <end position="438"/>
    </location>
</feature>
<gene>
    <name evidence="3" type="ORF">ACFQ2O_03585</name>
</gene>
<evidence type="ECO:0000259" key="2">
    <source>
        <dbReference type="PROSITE" id="PS51352"/>
    </source>
</evidence>
<dbReference type="PANTHER" id="PTHR42852:SF13">
    <property type="entry name" value="PROTEIN DIPZ"/>
    <property type="match status" value="1"/>
</dbReference>
<dbReference type="InterPro" id="IPR013766">
    <property type="entry name" value="Thioredoxin_domain"/>
</dbReference>
<feature type="domain" description="Thioredoxin" evidence="2">
    <location>
        <begin position="43"/>
        <end position="188"/>
    </location>
</feature>
<organism evidence="3 4">
    <name type="scientific">Pontibacter rugosus</name>
    <dbReference type="NCBI Taxonomy" id="1745966"/>
    <lineage>
        <taxon>Bacteria</taxon>
        <taxon>Pseudomonadati</taxon>
        <taxon>Bacteroidota</taxon>
        <taxon>Cytophagia</taxon>
        <taxon>Cytophagales</taxon>
        <taxon>Hymenobacteraceae</taxon>
        <taxon>Pontibacter</taxon>
    </lineage>
</organism>
<dbReference type="Proteomes" id="UP001597094">
    <property type="component" value="Unassembled WGS sequence"/>
</dbReference>
<protein>
    <submittedName>
        <fullName evidence="3">TlpA family protein disulfide reductase</fullName>
    </submittedName>
</protein>
<dbReference type="PANTHER" id="PTHR42852">
    <property type="entry name" value="THIOL:DISULFIDE INTERCHANGE PROTEIN DSBE"/>
    <property type="match status" value="1"/>
</dbReference>
<keyword evidence="4" id="KW-1185">Reference proteome</keyword>
<evidence type="ECO:0000313" key="3">
    <source>
        <dbReference type="EMBL" id="MFD1185276.1"/>
    </source>
</evidence>
<sequence length="446" mass="50021">MLLKKWFYGIPMSLYFLLLVLFLQLLPGFLLSLARAQPPAQALEVGQPLPDVLLPRMVNYPAPAASLHAFEGRLVLLAFWATWCGTSRATIPQLAALQEAFSDSLRVLLATDEDEARVRAYISRWEASERSPFTLPVAVNDTSLAKHFPYRLVPHIVWIGQDRKVKAITGAEQVTPQSVRRALREEIFPTVVKKDIDVSRPLFMGPDLPTDKLTHYSILLKGRISGLPSGSHLRESGGIVRGRAVTNRPLVDLYQTVAMAFIPDYTPSRLLLEVRDPGQLLPEGLGDSLAAWEQEHFYSYDLIVPATEADTLYTRMLEDLNKNSPYHGTIEKRRVPCLVLTLKGSARRLATKGGKKQNTLYKEGPKRLRNAPLAYLVNQLLSEKTIRLPVVDGTGYAGNVDLDIRAPLSDLPALRRELRRYNLELVEAEREIDVLVLRDKTPPVPQ</sequence>
<keyword evidence="1" id="KW-0175">Coiled coil</keyword>
<dbReference type="InterPro" id="IPR013740">
    <property type="entry name" value="Redoxin"/>
</dbReference>
<accession>A0ABW3SMU0</accession>
<evidence type="ECO:0000313" key="4">
    <source>
        <dbReference type="Proteomes" id="UP001597094"/>
    </source>
</evidence>
<dbReference type="RefSeq" id="WP_377523032.1">
    <property type="nucleotide sequence ID" value="NZ_JBHTLD010000017.1"/>
</dbReference>
<dbReference type="InterPro" id="IPR050553">
    <property type="entry name" value="Thioredoxin_ResA/DsbE_sf"/>
</dbReference>
<reference evidence="4" key="1">
    <citation type="journal article" date="2019" name="Int. J. Syst. Evol. Microbiol.">
        <title>The Global Catalogue of Microorganisms (GCM) 10K type strain sequencing project: providing services to taxonomists for standard genome sequencing and annotation.</title>
        <authorList>
            <consortium name="The Broad Institute Genomics Platform"/>
            <consortium name="The Broad Institute Genome Sequencing Center for Infectious Disease"/>
            <person name="Wu L."/>
            <person name="Ma J."/>
        </authorList>
    </citation>
    <scope>NUCLEOTIDE SEQUENCE [LARGE SCALE GENOMIC DNA]</scope>
    <source>
        <strain evidence="4">JCM 31319</strain>
    </source>
</reference>
<name>A0ABW3SMU0_9BACT</name>
<dbReference type="SUPFAM" id="SSF52833">
    <property type="entry name" value="Thioredoxin-like"/>
    <property type="match status" value="1"/>
</dbReference>
<dbReference type="PROSITE" id="PS51352">
    <property type="entry name" value="THIOREDOXIN_2"/>
    <property type="match status" value="1"/>
</dbReference>
<dbReference type="EMBL" id="JBHTLD010000017">
    <property type="protein sequence ID" value="MFD1185276.1"/>
    <property type="molecule type" value="Genomic_DNA"/>
</dbReference>